<dbReference type="InterPro" id="IPR000008">
    <property type="entry name" value="C2_dom"/>
</dbReference>
<dbReference type="Pfam" id="PF11618">
    <property type="entry name" value="C2-C2_1"/>
    <property type="match status" value="1"/>
</dbReference>
<dbReference type="SMART" id="SM00239">
    <property type="entry name" value="C2"/>
    <property type="match status" value="2"/>
</dbReference>
<evidence type="ECO:0000259" key="8">
    <source>
        <dbReference type="PROSITE" id="PS50004"/>
    </source>
</evidence>
<keyword evidence="3 6" id="KW-0175">Coiled coil</keyword>
<dbReference type="Proteomes" id="UP001515480">
    <property type="component" value="Unassembled WGS sequence"/>
</dbReference>
<keyword evidence="5" id="KW-0966">Cell projection</keyword>
<sequence length="2984" mass="322547">MPREERDSRELHDEVARLREENSSLKRFNMEQSDKVKQLSAQMVRIQKGLHQQAVPKDVPPTTKARVAKDLTKEDRIAELEFELNQRDAREMRMAQQLTYFKSVAGSGAAAHRGAPGHRRLAAASSIQRRAMQSKAVSQHAPPSTVIGNSDQTSMDGVAPKDRSSEDAEGADYASLLAMLQDKDRELADLRAQLSKRVLISPVDAGNVCGGATCSATAASALGACAVASDPGHVFELRRLLKDRMAQLALLTQKYDRLSARFETVRDNHEKVLAKMSDLNRVIRDEGSENAKLRQEVQQLQLLQDELQEKSFQLEHLRTEKESLEDENRRILAKALSHEEASEVTKAKQELGMKEQELKRLRQKLASTTDRAKIVAEANATAEARLATAHAERDNAKRAQAKLHAELSQKGNELAQLEKHVALLVGDTGVAPQDLERALNFLRESNALEKNAGAEEASLRLQPTDLDTLGLTPLARRQVMEILAQNAELIRDVEKAEQLLHNSERMNKMLEEDVKAAKLTSNEEATRLRKALAQRTQELTEAKRSVLQLQDQLSSLHEQHLASRHGRGHRDRTVPLLPINDSASVTDSVISEGVESALDVATDENIFELRIMYAKLEPSFFDGLPSTFVSFDFFQHDTQATPMRQGLDPTFDFTAQYVLTVDDLFLHYAATSVLSLELNRSWGAECQLVAKSEAPLRELLQGRSGTIQKFAQLFAVPANAYGTNGPDAVGSIVYEMRMRRDMSAVVHSFMQRFPEVATLALTPVSSGTRSNEVVVTIKSCIGLKLRAHGLQPAPYVHFEFFDYGEQETYARNGRNPVFDQDFRFPVNLEKDFYEVIKQGTLRFSVFDENEDDTEVALGFASLPLADLLHTSMLEKEVQLFDINGQPAGSLVLNLKLHQLSQPKPIRLRIVAKEKGDLNPYCAAVKIQRVHRGRSARKQFGQHLAAEAAAPLVVSVHQILIDPSVRASVIGPVWVEIDLFGLHVTGTKSTQLKPGDAEREVGFKYTLPIKSGSSEAETLCKALLGTEEESDVFFCVRGITATGSTQIGVGFVNLKELYSTGFDLSKASVTLKGADQRHVGEIVASLSAVEAIHRSISPTTIRLCVGALELPVDVTHDTNLTDLFVEIDMLGLLPTNSQRTRVISTHSQGGFGYSVEVQVPPASQAMAVLRKSLEATAEEKSDLYFVLKAVQPQTIKHSTKAHEREIAKGHFNLRALLRARHDVIGHRLSLRTRAGGAATLSITLLAFEAIRRIQIAQTTTSGIRLDVGELTLLEPFRSDPTIDKMWIEIDPLDLNGTRPMKTTELSRAANVKYFGFSQVISVEKHSQEQVRLKAALAAADDQESDVYFTLKARHTQRDQELAKGFVNLKGIAKANKDHEDAPIDLVTAQGKVAGQLQVTVAALSTLHMIKETPEKSRTLQLTIGILELATNLSRDANVVDVWVEVDLLGLADASQLRTKRLHKSAPSLDFGFSTSIAVDAGSKQEAALRTALASAHEQDADVYFVVKTRTARNEDREIGQGYVNLQSLLRDGRDAVSTSVSLQGKTGSAGSVTVSLVALEALRSVSGEVPSARGRRPAVDSASVRVEVGALTLSPSVQRDPEVTDVWVEVDLLGLADASQLRTKRLHKSAPSLDFGFSTSIAVGAGSKQEAALRTALASAHEQDADVYFVVKTRTARNEEREIGQGYVNLQSLLRDGRDAVSTSVSLQGKTGSAGSVTVSLVALEALRSVPGEVSSARGRRPAVDSASVRVEVGALTLSPSVQRDPEVTDVWLEVDLLGLADASQLRTKRLHKSAPSLDFGFSTSIAVGAGSKQEAALRTALASAHEQDADVYFVVKTRTARNEEREIGQGYVNLQSLLRDGRDAVSTSVSLQGKTGSAGSVTVSLVALEALRSVSGEVSSARGREPAVDSASVRVEVGALTLSPSVQRDPEVTDVWVEVDLLGLADASQLRTKRLHKSAPSLDFGFSTSIAVGAGSKQEAALRTALASAHEQDADVYFVVKTRTARNEEREIGQGYVNLQSLLRDGRDAVSTSVSLQGKKGSAGSVTVSLVALEALRSVSGEVSSARGRRPAVDSASVRVEVGALTLSPSVQRDPEVTDVWVEVDLLGLADASQLRTKRLHKSAPSLDFGFSTSIAVDAGSKQEAALRTALASAHEQDADVYFVVKTRTARNEEREIGQGYVNLQSLLRDGRDAVSTSVSLQGKTGSAGSVTVSLMALEALRSVSGEVPSARGREPAVDSASVRVEVGALTLSPSVQRDPEVTDVWLEVDLLGLADASQLRTKRLHKSAPSLDFGFSTSIAVGAGSKQEAALRTALASAHEQDADVYFVVKTRTARNEEREIGQGYVNLQSLLRDGRDAVSTSVSLQGKTGSAGSVTVSLVALEALRSVSGEVSSTRGRRPAVDSASVRVEVGALTLSPSVQRDPEVTDVWVEVDLLGLADASQLRTKRLHKSAPSLDFGFSTSIAVDAGSKQEAALRTALASAHEQDADVYFVVKTRTARNEEREIGQGYVNLQSLLRDGRDAVSTSVSLQGKTGSAGSVTVSLVALEALRSVSGEVSSARGRRPAVDSASVRVEVGALTLSPSVQRDPEVTDVWLEVDLLGLADASQLRTKRLHKSAPSLDFGFSTSIAVGAGSKQEAALRTALASAHEQDADVYFVVKTRTARNEEREIGQGYVNLQSLLRDGRDAVSTSVSLQGKTGSAGSVTVSLVALEALRSVSGEVSSARGREPAVDSASVRVEVGALTLSPSVQRDPEVTDVWLEVDLLGLADASQLRTKRLHKSAPSLDFGFSTSIAVGAGSKQEAALRTALASAHEQDADVYFVVKTRTARNEEREIGQGYVNLQSLLRDGRDAVSTSVSLQGKTGSAGSVTVSLVALQVNATFKVPFSRTEHSRTREDLLRAMRFGDRSSADVRVSLCYYESGVGGEEGLELAVGLINLRDIWAQKEDLMHQQVSLLEEGLEETSSITMSSSVIYPLTQLLNP</sequence>
<dbReference type="GO" id="GO:0005856">
    <property type="term" value="C:cytoskeleton"/>
    <property type="evidence" value="ECO:0007669"/>
    <property type="project" value="UniProtKB-ARBA"/>
</dbReference>
<proteinExistence type="inferred from homology"/>
<dbReference type="InterPro" id="IPR041091">
    <property type="entry name" value="RPGRIP1_C"/>
</dbReference>
<comment type="subcellular location">
    <subcellularLocation>
        <location evidence="1">Cell projection</location>
        <location evidence="1">Cilium</location>
    </subcellularLocation>
</comment>
<protein>
    <recommendedName>
        <fullName evidence="8">C2 domain-containing protein</fullName>
    </recommendedName>
</protein>
<comment type="caution">
    <text evidence="9">The sequence shown here is derived from an EMBL/GenBank/DDBJ whole genome shotgun (WGS) entry which is preliminary data.</text>
</comment>
<evidence type="ECO:0000256" key="3">
    <source>
        <dbReference type="ARBA" id="ARBA00023054"/>
    </source>
</evidence>
<dbReference type="CDD" id="cd00030">
    <property type="entry name" value="C2"/>
    <property type="match status" value="1"/>
</dbReference>
<dbReference type="GO" id="GO:1905515">
    <property type="term" value="P:non-motile cilium assembly"/>
    <property type="evidence" value="ECO:0007669"/>
    <property type="project" value="TreeGrafter"/>
</dbReference>
<comment type="similarity">
    <text evidence="2">Belongs to the RPGRIP1 family.</text>
</comment>
<gene>
    <name evidence="9" type="ORF">AB1Y20_001350</name>
</gene>
<dbReference type="PROSITE" id="PS50004">
    <property type="entry name" value="C2"/>
    <property type="match status" value="1"/>
</dbReference>
<feature type="coiled-coil region" evidence="6">
    <location>
        <begin position="479"/>
        <end position="559"/>
    </location>
</feature>
<evidence type="ECO:0000256" key="6">
    <source>
        <dbReference type="SAM" id="Coils"/>
    </source>
</evidence>
<evidence type="ECO:0000313" key="9">
    <source>
        <dbReference type="EMBL" id="KAL1530447.1"/>
    </source>
</evidence>
<feature type="region of interest" description="Disordered" evidence="7">
    <location>
        <begin position="130"/>
        <end position="167"/>
    </location>
</feature>
<dbReference type="GO" id="GO:0035869">
    <property type="term" value="C:ciliary transition zone"/>
    <property type="evidence" value="ECO:0007669"/>
    <property type="project" value="TreeGrafter"/>
</dbReference>
<evidence type="ECO:0000256" key="1">
    <source>
        <dbReference type="ARBA" id="ARBA00004138"/>
    </source>
</evidence>
<evidence type="ECO:0000256" key="5">
    <source>
        <dbReference type="ARBA" id="ARBA00023273"/>
    </source>
</evidence>
<evidence type="ECO:0000256" key="2">
    <source>
        <dbReference type="ARBA" id="ARBA00006042"/>
    </source>
</evidence>
<dbReference type="Pfam" id="PF18111">
    <property type="entry name" value="RPGR1_C"/>
    <property type="match status" value="10"/>
</dbReference>
<dbReference type="SUPFAM" id="SSF49562">
    <property type="entry name" value="C2 domain (Calcium/lipid-binding domain, CaLB)"/>
    <property type="match status" value="2"/>
</dbReference>
<dbReference type="PANTHER" id="PTHR14240:SF1">
    <property type="entry name" value="PROTEIN FANTOM-RELATED"/>
    <property type="match status" value="1"/>
</dbReference>
<dbReference type="InterPro" id="IPR021656">
    <property type="entry name" value="C2-C2_1"/>
</dbReference>
<dbReference type="Gene3D" id="2.60.40.150">
    <property type="entry name" value="C2 domain"/>
    <property type="match status" value="14"/>
</dbReference>
<keyword evidence="10" id="KW-1185">Reference proteome</keyword>
<feature type="coiled-coil region" evidence="6">
    <location>
        <begin position="248"/>
        <end position="399"/>
    </location>
</feature>
<evidence type="ECO:0000256" key="7">
    <source>
        <dbReference type="SAM" id="MobiDB-lite"/>
    </source>
</evidence>
<dbReference type="PANTHER" id="PTHR14240">
    <property type="entry name" value="RETINITIS PIGMENTOSA GTPASE REGULATOR-INTERACTING PROTEIN"/>
    <property type="match status" value="1"/>
</dbReference>
<organism evidence="9 10">
    <name type="scientific">Prymnesium parvum</name>
    <name type="common">Toxic golden alga</name>
    <dbReference type="NCBI Taxonomy" id="97485"/>
    <lineage>
        <taxon>Eukaryota</taxon>
        <taxon>Haptista</taxon>
        <taxon>Haptophyta</taxon>
        <taxon>Prymnesiophyceae</taxon>
        <taxon>Prymnesiales</taxon>
        <taxon>Prymnesiaceae</taxon>
        <taxon>Prymnesium</taxon>
    </lineage>
</organism>
<feature type="domain" description="C2" evidence="8">
    <location>
        <begin position="753"/>
        <end position="877"/>
    </location>
</feature>
<dbReference type="PROSITE" id="PS50096">
    <property type="entry name" value="IQ"/>
    <property type="match status" value="1"/>
</dbReference>
<reference evidence="9 10" key="1">
    <citation type="journal article" date="2024" name="Science">
        <title>Giant polyketide synthase enzymes in the biosynthesis of giant marine polyether toxins.</title>
        <authorList>
            <person name="Fallon T.R."/>
            <person name="Shende V.V."/>
            <person name="Wierzbicki I.H."/>
            <person name="Pendleton A.L."/>
            <person name="Watervoot N.F."/>
            <person name="Auber R.P."/>
            <person name="Gonzalez D.J."/>
            <person name="Wisecaver J.H."/>
            <person name="Moore B.S."/>
        </authorList>
    </citation>
    <scope>NUCLEOTIDE SEQUENCE [LARGE SCALE GENOMIC DNA]</scope>
    <source>
        <strain evidence="9 10">12B1</strain>
    </source>
</reference>
<accession>A0AB34KB62</accession>
<dbReference type="Pfam" id="PF00168">
    <property type="entry name" value="C2"/>
    <property type="match status" value="1"/>
</dbReference>
<dbReference type="EMBL" id="JBGBPQ010000001">
    <property type="protein sequence ID" value="KAL1530447.1"/>
    <property type="molecule type" value="Genomic_DNA"/>
</dbReference>
<evidence type="ECO:0000256" key="4">
    <source>
        <dbReference type="ARBA" id="ARBA00023069"/>
    </source>
</evidence>
<feature type="compositionally biased region" description="Polar residues" evidence="7">
    <location>
        <begin position="146"/>
        <end position="155"/>
    </location>
</feature>
<dbReference type="InterPro" id="IPR031139">
    <property type="entry name" value="RPGRIP1_fam"/>
</dbReference>
<evidence type="ECO:0000313" key="10">
    <source>
        <dbReference type="Proteomes" id="UP001515480"/>
    </source>
</evidence>
<keyword evidence="4" id="KW-0969">Cilium</keyword>
<name>A0AB34KB62_PRYPA</name>
<dbReference type="InterPro" id="IPR035892">
    <property type="entry name" value="C2_domain_sf"/>
</dbReference>